<feature type="transmembrane region" description="Helical" evidence="3">
    <location>
        <begin position="94"/>
        <end position="113"/>
    </location>
</feature>
<dbReference type="PANTHER" id="PTHR45627:SF10">
    <property type="entry name" value="ADENYLATE CYCLASE TYPE 4"/>
    <property type="match status" value="1"/>
</dbReference>
<feature type="transmembrane region" description="Helical" evidence="3">
    <location>
        <begin position="144"/>
        <end position="164"/>
    </location>
</feature>
<feature type="transmembrane region" description="Helical" evidence="3">
    <location>
        <begin position="32"/>
        <end position="52"/>
    </location>
</feature>
<dbReference type="InterPro" id="IPR032628">
    <property type="entry name" value="AC_N"/>
</dbReference>
<dbReference type="GO" id="GO:0007189">
    <property type="term" value="P:adenylate cyclase-activating G protein-coupled receptor signaling pathway"/>
    <property type="evidence" value="ECO:0007669"/>
    <property type="project" value="TreeGrafter"/>
</dbReference>
<feature type="domain" description="Adenylate cyclase N-terminal" evidence="4">
    <location>
        <begin position="16"/>
        <end position="248"/>
    </location>
</feature>
<keyword evidence="1" id="KW-0547">Nucleotide-binding</keyword>
<dbReference type="GO" id="GO:0007193">
    <property type="term" value="P:adenylate cyclase-inhibiting G protein-coupled receptor signaling pathway"/>
    <property type="evidence" value="ECO:0007669"/>
    <property type="project" value="TreeGrafter"/>
</dbReference>
<proteinExistence type="predicted"/>
<dbReference type="GO" id="GO:0004016">
    <property type="term" value="F:adenylate cyclase activity"/>
    <property type="evidence" value="ECO:0007669"/>
    <property type="project" value="TreeGrafter"/>
</dbReference>
<feature type="transmembrane region" description="Helical" evidence="3">
    <location>
        <begin position="58"/>
        <end position="82"/>
    </location>
</feature>
<dbReference type="GO" id="GO:0006171">
    <property type="term" value="P:cAMP biosynthetic process"/>
    <property type="evidence" value="ECO:0007669"/>
    <property type="project" value="TreeGrafter"/>
</dbReference>
<evidence type="ECO:0000259" key="4">
    <source>
        <dbReference type="Pfam" id="PF16214"/>
    </source>
</evidence>
<keyword evidence="2" id="KW-0456">Lyase</keyword>
<dbReference type="GO" id="GO:0000166">
    <property type="term" value="F:nucleotide binding"/>
    <property type="evidence" value="ECO:0007669"/>
    <property type="project" value="UniProtKB-KW"/>
</dbReference>
<evidence type="ECO:0000313" key="5">
    <source>
        <dbReference type="Ensembl" id="ENSSPUP00000011677.1"/>
    </source>
</evidence>
<name>A0A8D0GP22_SPHPU</name>
<dbReference type="GO" id="GO:0005886">
    <property type="term" value="C:plasma membrane"/>
    <property type="evidence" value="ECO:0007669"/>
    <property type="project" value="TreeGrafter"/>
</dbReference>
<sequence>MPCRRQPRPPSETPREELLYQTYYSLSQQYPLILLLLGIVLGICLALSATSFASGRDFASHLGFLVTLFVALAVFSLILVLVCIESLFQRCTRLFSAVIWSCLLTMGYVFIFTGGVVCAWDQVSFFLFIIFTVYTMLPICMCEAVAAGVLSSLSHIIVLAVYLSAEHGSWVELIVQLLANTVIFICGNLVGAYHKHLMEAALQETFHETFNLIQSRVKLESEKRHQEHLLLSILPAYIALEMKAEIIERLRDGGQVRRRHETANNFHNLYVKR</sequence>
<evidence type="ECO:0000256" key="2">
    <source>
        <dbReference type="ARBA" id="ARBA00023239"/>
    </source>
</evidence>
<dbReference type="Ensembl" id="ENSSPUT00000012460.1">
    <property type="protein sequence ID" value="ENSSPUP00000011677.1"/>
    <property type="gene ID" value="ENSSPUG00000008856.1"/>
</dbReference>
<keyword evidence="3" id="KW-0472">Membrane</keyword>
<dbReference type="PANTHER" id="PTHR45627">
    <property type="entry name" value="ADENYLATE CYCLASE TYPE 1"/>
    <property type="match status" value="1"/>
</dbReference>
<keyword evidence="3" id="KW-1133">Transmembrane helix</keyword>
<evidence type="ECO:0000256" key="1">
    <source>
        <dbReference type="ARBA" id="ARBA00022741"/>
    </source>
</evidence>
<keyword evidence="6" id="KW-1185">Reference proteome</keyword>
<evidence type="ECO:0000256" key="3">
    <source>
        <dbReference type="SAM" id="Phobius"/>
    </source>
</evidence>
<dbReference type="Ensembl" id="ENSSPUT00000012450.1">
    <property type="protein sequence ID" value="ENSSPUP00000011667.1"/>
    <property type="gene ID" value="ENSSPUG00000008856.1"/>
</dbReference>
<keyword evidence="3" id="KW-0812">Transmembrane</keyword>
<dbReference type="Proteomes" id="UP000694392">
    <property type="component" value="Unplaced"/>
</dbReference>
<evidence type="ECO:0000313" key="6">
    <source>
        <dbReference type="Proteomes" id="UP000694392"/>
    </source>
</evidence>
<organism evidence="5 6">
    <name type="scientific">Sphenodon punctatus</name>
    <name type="common">Tuatara</name>
    <name type="synonym">Hatteria punctata</name>
    <dbReference type="NCBI Taxonomy" id="8508"/>
    <lineage>
        <taxon>Eukaryota</taxon>
        <taxon>Metazoa</taxon>
        <taxon>Chordata</taxon>
        <taxon>Craniata</taxon>
        <taxon>Vertebrata</taxon>
        <taxon>Euteleostomi</taxon>
        <taxon>Lepidosauria</taxon>
        <taxon>Sphenodontia</taxon>
        <taxon>Sphenodontidae</taxon>
        <taxon>Sphenodon</taxon>
    </lineage>
</organism>
<reference evidence="5" key="1">
    <citation type="submission" date="2025-05" db="UniProtKB">
        <authorList>
            <consortium name="Ensembl"/>
        </authorList>
    </citation>
    <scope>IDENTIFICATION</scope>
</reference>
<feature type="transmembrane region" description="Helical" evidence="3">
    <location>
        <begin position="170"/>
        <end position="193"/>
    </location>
</feature>
<dbReference type="AlphaFoldDB" id="A0A8D0GP22"/>
<protein>
    <recommendedName>
        <fullName evidence="4">Adenylate cyclase N-terminal domain-containing protein</fullName>
    </recommendedName>
</protein>
<feature type="transmembrane region" description="Helical" evidence="3">
    <location>
        <begin position="119"/>
        <end position="137"/>
    </location>
</feature>
<dbReference type="OMA" id="NENWHAL"/>
<accession>A0A8D0GP22</accession>
<dbReference type="GeneTree" id="ENSGT00940000159445"/>
<dbReference type="Pfam" id="PF16214">
    <property type="entry name" value="AC_N"/>
    <property type="match status" value="1"/>
</dbReference>